<dbReference type="STRING" id="28117.BHV66_08695"/>
<dbReference type="RefSeq" id="WP_176897786.1">
    <property type="nucleotide sequence ID" value="NZ_DAIPNV010000004.1"/>
</dbReference>
<dbReference type="Gene3D" id="3.40.1350.10">
    <property type="match status" value="1"/>
</dbReference>
<dbReference type="EMBL" id="MNQH01000033">
    <property type="protein sequence ID" value="OKY93712.1"/>
    <property type="molecule type" value="Genomic_DNA"/>
</dbReference>
<evidence type="ECO:0008006" key="5">
    <source>
        <dbReference type="Google" id="ProtNLM"/>
    </source>
</evidence>
<sequence length="394" mass="45436">MEKEPFVVKIHDVHIEEEYVEWVNVLKTTYRKSQIRAAVKVNSEKLLWNWQLGRDLVQRKAEERWGTGIVEQLSLDLQAEFPDEKGFSTSNIWYMKRWYLFYANAISSSENQKLDQLGQELYLLNNENDAKLDQLGQEINDNGINGINFPPLFAFVPWRHHIEIIKNCTTIEEAIFYIQKTINEGLSRSNLTHCIKADLFHKQAGAVSNFPEHLPVVQAELAQEITKENYDFGFITLPSKFNEAQLEDALAHQLSRFLLELGNGFAFVGRQKEIVVAGKSRKIDLLFYHIHLKAYIVCELKVVAFQPEFLGKLNFYVNAVNNLLKAENDNPTIGLLICSDMNRTEVQWSFDGLTTPIGVATYSNVQIEDIKKQLPSIEELEQRIKLLESELTKK</sequence>
<dbReference type="InterPro" id="IPR011856">
    <property type="entry name" value="tRNA_endonuc-like_dom_sf"/>
</dbReference>
<evidence type="ECO:0000259" key="2">
    <source>
        <dbReference type="Pfam" id="PF17761"/>
    </source>
</evidence>
<dbReference type="InterPro" id="IPR041527">
    <property type="entry name" value="YhcG_N"/>
</dbReference>
<organism evidence="3 4">
    <name type="scientific">Alistipes putredinis</name>
    <dbReference type="NCBI Taxonomy" id="28117"/>
    <lineage>
        <taxon>Bacteria</taxon>
        <taxon>Pseudomonadati</taxon>
        <taxon>Bacteroidota</taxon>
        <taxon>Bacteroidia</taxon>
        <taxon>Bacteroidales</taxon>
        <taxon>Rikenellaceae</taxon>
        <taxon>Alistipes</taxon>
    </lineage>
</organism>
<proteinExistence type="predicted"/>
<protein>
    <recommendedName>
        <fullName evidence="5">DUF1016 domain-containing protein</fullName>
    </recommendedName>
</protein>
<dbReference type="PANTHER" id="PTHR30547:SF0">
    <property type="entry name" value="BLR8175 PROTEIN"/>
    <property type="match status" value="1"/>
</dbReference>
<evidence type="ECO:0000259" key="1">
    <source>
        <dbReference type="Pfam" id="PF06250"/>
    </source>
</evidence>
<dbReference type="Pfam" id="PF17761">
    <property type="entry name" value="DUF1016_N"/>
    <property type="match status" value="1"/>
</dbReference>
<dbReference type="InterPro" id="IPR009362">
    <property type="entry name" value="YhcG_C"/>
</dbReference>
<dbReference type="AlphaFoldDB" id="A0A1Q6F4U8"/>
<dbReference type="Proteomes" id="UP000187417">
    <property type="component" value="Unassembled WGS sequence"/>
</dbReference>
<feature type="domain" description="YhcG PDDEXK nuclease" evidence="1">
    <location>
        <begin position="223"/>
        <end position="365"/>
    </location>
</feature>
<gene>
    <name evidence="3" type="ORF">BHV66_08695</name>
</gene>
<reference evidence="3 4" key="1">
    <citation type="journal article" date="2016" name="Nat. Biotechnol.">
        <title>Measurement of bacterial replication rates in microbial communities.</title>
        <authorList>
            <person name="Brown C.T."/>
            <person name="Olm M.R."/>
            <person name="Thomas B.C."/>
            <person name="Banfield J.F."/>
        </authorList>
    </citation>
    <scope>NUCLEOTIDE SEQUENCE [LARGE SCALE GENOMIC DNA]</scope>
    <source>
        <strain evidence="3">CAG:67_53_122</strain>
    </source>
</reference>
<dbReference type="PANTHER" id="PTHR30547">
    <property type="entry name" value="UNCHARACTERIZED PROTEIN YHCG-RELATED"/>
    <property type="match status" value="1"/>
</dbReference>
<evidence type="ECO:0000313" key="4">
    <source>
        <dbReference type="Proteomes" id="UP000187417"/>
    </source>
</evidence>
<dbReference type="GO" id="GO:0003676">
    <property type="term" value="F:nucleic acid binding"/>
    <property type="evidence" value="ECO:0007669"/>
    <property type="project" value="InterPro"/>
</dbReference>
<dbReference type="InterPro" id="IPR053148">
    <property type="entry name" value="PD-DEXK-like_domain"/>
</dbReference>
<name>A0A1Q6F4U8_9BACT</name>
<comment type="caution">
    <text evidence="3">The sequence shown here is derived from an EMBL/GenBank/DDBJ whole genome shotgun (WGS) entry which is preliminary data.</text>
</comment>
<feature type="domain" description="YhcG N-terminal" evidence="2">
    <location>
        <begin position="27"/>
        <end position="202"/>
    </location>
</feature>
<evidence type="ECO:0000313" key="3">
    <source>
        <dbReference type="EMBL" id="OKY93712.1"/>
    </source>
</evidence>
<accession>A0A1Q6F4U8</accession>
<dbReference type="Pfam" id="PF06250">
    <property type="entry name" value="YhcG_C"/>
    <property type="match status" value="1"/>
</dbReference>